<dbReference type="InterPro" id="IPR000159">
    <property type="entry name" value="RA_dom"/>
</dbReference>
<dbReference type="PANTHER" id="PTHR46829">
    <property type="entry name" value="STERILE ALPHA MOTIF DOMAIN-CONTAINING PROTEIN 15"/>
    <property type="match status" value="1"/>
</dbReference>
<dbReference type="SMART" id="SM00314">
    <property type="entry name" value="RA"/>
    <property type="match status" value="1"/>
</dbReference>
<feature type="domain" description="SAM" evidence="2">
    <location>
        <begin position="14"/>
        <end position="77"/>
    </location>
</feature>
<dbReference type="InterPro" id="IPR029071">
    <property type="entry name" value="Ubiquitin-like_domsf"/>
</dbReference>
<feature type="domain" description="Ras-associating" evidence="3">
    <location>
        <begin position="256"/>
        <end position="331"/>
    </location>
</feature>
<dbReference type="OrthoDB" id="445896at2759"/>
<dbReference type="SMART" id="SM00454">
    <property type="entry name" value="SAM"/>
    <property type="match status" value="1"/>
</dbReference>
<protein>
    <submittedName>
        <fullName evidence="4">Uncharacterized protein</fullName>
    </submittedName>
</protein>
<dbReference type="SUPFAM" id="SSF47769">
    <property type="entry name" value="SAM/Pointed domain"/>
    <property type="match status" value="1"/>
</dbReference>
<reference evidence="4" key="1">
    <citation type="submission" date="2020-06" db="EMBL/GenBank/DDBJ databases">
        <title>Genomes of multiple members of Pneumocystis genus reveal paths to human pathogen Pneumocystis jirovecii.</title>
        <authorList>
            <person name="Cisse O.H."/>
            <person name="Ma L."/>
            <person name="Dekker J."/>
            <person name="Khil P."/>
            <person name="Jo J."/>
            <person name="Brenchley J."/>
            <person name="Blair R."/>
            <person name="Pahar B."/>
            <person name="Chabe M."/>
            <person name="Van Rompay K.A."/>
            <person name="Keesler R."/>
            <person name="Sukura A."/>
            <person name="Hirsch V."/>
            <person name="Kutty G."/>
            <person name="Liu Y."/>
            <person name="Peng L."/>
            <person name="Chen J."/>
            <person name="Song J."/>
            <person name="Weissenbacher-Lang C."/>
            <person name="Xu J."/>
            <person name="Upham N.S."/>
            <person name="Stajich J.E."/>
            <person name="Cuomo C.A."/>
            <person name="Cushion M.T."/>
            <person name="Kovacs J.A."/>
        </authorList>
    </citation>
    <scope>NUCLEOTIDE SEQUENCE</scope>
    <source>
        <strain evidence="4">2A</strain>
    </source>
</reference>
<dbReference type="Gene3D" id="3.10.20.90">
    <property type="entry name" value="Phosphatidylinositol 3-kinase Catalytic Subunit, Chain A, domain 1"/>
    <property type="match status" value="1"/>
</dbReference>
<gene>
    <name evidence="4" type="ORF">MERGE_000470</name>
</gene>
<keyword evidence="5" id="KW-1185">Reference proteome</keyword>
<dbReference type="PROSITE" id="PS50105">
    <property type="entry name" value="SAM_DOMAIN"/>
    <property type="match status" value="1"/>
</dbReference>
<feature type="coiled-coil region" evidence="1">
    <location>
        <begin position="115"/>
        <end position="142"/>
    </location>
</feature>
<organism evidence="4 5">
    <name type="scientific">Pneumocystis wakefieldiae</name>
    <dbReference type="NCBI Taxonomy" id="38082"/>
    <lineage>
        <taxon>Eukaryota</taxon>
        <taxon>Fungi</taxon>
        <taxon>Dikarya</taxon>
        <taxon>Ascomycota</taxon>
        <taxon>Taphrinomycotina</taxon>
        <taxon>Pneumocystomycetes</taxon>
        <taxon>Pneumocystaceae</taxon>
        <taxon>Pneumocystis</taxon>
    </lineage>
</organism>
<evidence type="ECO:0000313" key="5">
    <source>
        <dbReference type="Proteomes" id="UP000663699"/>
    </source>
</evidence>
<evidence type="ECO:0000259" key="3">
    <source>
        <dbReference type="PROSITE" id="PS50200"/>
    </source>
</evidence>
<dbReference type="PANTHER" id="PTHR46829:SF1">
    <property type="entry name" value="STERILE ALPHA MOTIF DOMAIN-CONTAINING PROTEIN 15"/>
    <property type="match status" value="1"/>
</dbReference>
<dbReference type="SUPFAM" id="SSF54236">
    <property type="entry name" value="Ubiquitin-like"/>
    <property type="match status" value="1"/>
</dbReference>
<evidence type="ECO:0000313" key="4">
    <source>
        <dbReference type="EMBL" id="QSL66095.1"/>
    </source>
</evidence>
<sequence>MNSFGLLEKAITSWSVDEVIQWLKHINFSQYEKEFRENNISGDILIHLNHESLKEIGIMSTGHRLSFLKAIYRIKIDQNIPIEPEHFIPVSLEMEKLSEYGKPEIRKTEELTQAILSYGKHLNEFEKEIKNLKKDLSKIQEDMAYIFKIIKDMKPLKKSDNELTHTGLSLKRFHEKPLQLKTIPTHSQISPIQLDSELDSPTFPTKTYINQLTHNIQDNLEFEMNRNNSKQVKSECTVTEESVSPISSKKSHKSIEMFKSFRIKLNDSCRKVLLSALKEYKISSDWKEYALVLCYDNKERYIELNEKPLLLFQELQKDEKNPVFMLKQIRNPSTLNQPFNFIQETKKESDISDTF</sequence>
<proteinExistence type="predicted"/>
<dbReference type="InterPro" id="IPR001660">
    <property type="entry name" value="SAM"/>
</dbReference>
<name>A0A899G0F4_9ASCO</name>
<accession>A0A899G0F4</accession>
<dbReference type="Proteomes" id="UP000663699">
    <property type="component" value="Chromosome 10"/>
</dbReference>
<dbReference type="CDD" id="cd01786">
    <property type="entry name" value="RA_STE50"/>
    <property type="match status" value="1"/>
</dbReference>
<dbReference type="EMBL" id="CP054541">
    <property type="protein sequence ID" value="QSL66095.1"/>
    <property type="molecule type" value="Genomic_DNA"/>
</dbReference>
<dbReference type="GO" id="GO:0007165">
    <property type="term" value="P:signal transduction"/>
    <property type="evidence" value="ECO:0007669"/>
    <property type="project" value="InterPro"/>
</dbReference>
<dbReference type="PROSITE" id="PS50200">
    <property type="entry name" value="RA"/>
    <property type="match status" value="1"/>
</dbReference>
<dbReference type="InterPro" id="IPR013761">
    <property type="entry name" value="SAM/pointed_sf"/>
</dbReference>
<dbReference type="Pfam" id="PF07647">
    <property type="entry name" value="SAM_2"/>
    <property type="match status" value="1"/>
</dbReference>
<dbReference type="AlphaFoldDB" id="A0A899G0F4"/>
<dbReference type="Gene3D" id="1.10.150.50">
    <property type="entry name" value="Transcription Factor, Ets-1"/>
    <property type="match status" value="1"/>
</dbReference>
<evidence type="ECO:0000259" key="2">
    <source>
        <dbReference type="PROSITE" id="PS50105"/>
    </source>
</evidence>
<evidence type="ECO:0000256" key="1">
    <source>
        <dbReference type="SAM" id="Coils"/>
    </source>
</evidence>
<keyword evidence="1" id="KW-0175">Coiled coil</keyword>
<dbReference type="Pfam" id="PF00788">
    <property type="entry name" value="RA"/>
    <property type="match status" value="1"/>
</dbReference>